<comment type="similarity">
    <text evidence="3 8">Belongs to the type-II 3-dehydroquinase family.</text>
</comment>
<feature type="binding site" evidence="8">
    <location>
        <position position="113"/>
    </location>
    <ligand>
        <name>substrate</name>
    </ligand>
</feature>
<comment type="catalytic activity">
    <reaction evidence="1 8">
        <text>3-dehydroquinate = 3-dehydroshikimate + H2O</text>
        <dbReference type="Rhea" id="RHEA:21096"/>
        <dbReference type="ChEBI" id="CHEBI:15377"/>
        <dbReference type="ChEBI" id="CHEBI:16630"/>
        <dbReference type="ChEBI" id="CHEBI:32364"/>
        <dbReference type="EC" id="4.2.1.10"/>
    </reaction>
</comment>
<feature type="binding site" evidence="8">
    <location>
        <position position="86"/>
    </location>
    <ligand>
        <name>substrate</name>
    </ligand>
</feature>
<gene>
    <name evidence="8" type="primary">aroQ</name>
    <name evidence="9" type="ORF">LWF01_08680</name>
</gene>
<dbReference type="SUPFAM" id="SSF52304">
    <property type="entry name" value="Type II 3-dehydroquinate dehydratase"/>
    <property type="match status" value="1"/>
</dbReference>
<proteinExistence type="inferred from homology"/>
<evidence type="ECO:0000313" key="10">
    <source>
        <dbReference type="Proteomes" id="UP001209083"/>
    </source>
</evidence>
<dbReference type="NCBIfam" id="NF003805">
    <property type="entry name" value="PRK05395.1-2"/>
    <property type="match status" value="1"/>
</dbReference>
<comment type="pathway">
    <text evidence="2 8">Metabolic intermediate biosynthesis; chorismate biosynthesis; chorismate from D-erythrose 4-phosphate and phosphoenolpyruvate: step 3/7.</text>
</comment>
<protein>
    <recommendedName>
        <fullName evidence="5 8">3-dehydroquinate dehydratase</fullName>
        <shortName evidence="8">3-dehydroquinase</shortName>
        <ecNumber evidence="5 8">4.2.1.10</ecNumber>
    </recommendedName>
    <alternativeName>
        <fullName evidence="8">Type II DHQase</fullName>
    </alternativeName>
</protein>
<reference evidence="9 10" key="1">
    <citation type="submission" date="2023-05" db="EMBL/GenBank/DDBJ databases">
        <title>Lithophilousrod everest ZFBP1038 complete genpme.</title>
        <authorList>
            <person name="Tian M."/>
        </authorList>
    </citation>
    <scope>NUCLEOTIDE SEQUENCE [LARGE SCALE GENOMIC DNA]</scope>
    <source>
        <strain evidence="9 10">ZFBP1038</strain>
    </source>
</reference>
<dbReference type="PANTHER" id="PTHR21272:SF3">
    <property type="entry name" value="CATABOLIC 3-DEHYDROQUINASE"/>
    <property type="match status" value="1"/>
</dbReference>
<dbReference type="HAMAP" id="MF_00169">
    <property type="entry name" value="AroQ"/>
    <property type="match status" value="1"/>
</dbReference>
<dbReference type="NCBIfam" id="NF003807">
    <property type="entry name" value="PRK05395.1-4"/>
    <property type="match status" value="1"/>
</dbReference>
<evidence type="ECO:0000313" key="9">
    <source>
        <dbReference type="EMBL" id="WGW13802.1"/>
    </source>
</evidence>
<dbReference type="CDD" id="cd00466">
    <property type="entry name" value="DHQase_II"/>
    <property type="match status" value="1"/>
</dbReference>
<keyword evidence="8" id="KW-0028">Amino-acid biosynthesis</keyword>
<organism evidence="9 10">
    <name type="scientific">Saxibacter everestensis</name>
    <dbReference type="NCBI Taxonomy" id="2909229"/>
    <lineage>
        <taxon>Bacteria</taxon>
        <taxon>Bacillati</taxon>
        <taxon>Actinomycetota</taxon>
        <taxon>Actinomycetes</taxon>
        <taxon>Micrococcales</taxon>
        <taxon>Brevibacteriaceae</taxon>
        <taxon>Saxibacter</taxon>
    </lineage>
</organism>
<evidence type="ECO:0000256" key="1">
    <source>
        <dbReference type="ARBA" id="ARBA00001864"/>
    </source>
</evidence>
<dbReference type="InterPro" id="IPR036441">
    <property type="entry name" value="DHquinase_II_sf"/>
</dbReference>
<dbReference type="Gene3D" id="3.40.50.9100">
    <property type="entry name" value="Dehydroquinase, class II"/>
    <property type="match status" value="1"/>
</dbReference>
<dbReference type="EC" id="4.2.1.10" evidence="5 8"/>
<evidence type="ECO:0000256" key="5">
    <source>
        <dbReference type="ARBA" id="ARBA00012060"/>
    </source>
</evidence>
<dbReference type="GO" id="GO:0003855">
    <property type="term" value="F:3-dehydroquinate dehydratase activity"/>
    <property type="evidence" value="ECO:0007669"/>
    <property type="project" value="UniProtKB-EC"/>
</dbReference>
<dbReference type="PIRSF" id="PIRSF001399">
    <property type="entry name" value="DHquinase_II"/>
    <property type="match status" value="1"/>
</dbReference>
<dbReference type="Pfam" id="PF01220">
    <property type="entry name" value="DHquinase_II"/>
    <property type="match status" value="1"/>
</dbReference>
<name>A0ABY8QXQ9_9MICO</name>
<comment type="function">
    <text evidence="8">Catalyzes a trans-dehydration via an enolate intermediate.</text>
</comment>
<feature type="active site" description="Proton donor" evidence="8">
    <location>
        <position position="102"/>
    </location>
</feature>
<sequence length="151" mass="16423">MRVLILNGPNLGRLGSREPDVYGAQNFVSLTKFCVDQAASHGYSAEVRQTNDEAELISWLYEAVDSRTPVILNPAAFTHYSYALRDACAQVSGSGLPLVEVHLTNPASREAFRHNSVISGVATGTIAGFGFHSYRLAISSLPVEPETDDRR</sequence>
<keyword evidence="7 8" id="KW-0456">Lyase</keyword>
<feature type="active site" description="Proton acceptor" evidence="8">
    <location>
        <position position="22"/>
    </location>
</feature>
<evidence type="ECO:0000256" key="7">
    <source>
        <dbReference type="ARBA" id="ARBA00023239"/>
    </source>
</evidence>
<feature type="binding site" evidence="8">
    <location>
        <position position="79"/>
    </location>
    <ligand>
        <name>substrate</name>
    </ligand>
</feature>
<dbReference type="InterPro" id="IPR018509">
    <property type="entry name" value="DHquinase_II_CS"/>
</dbReference>
<dbReference type="EMBL" id="CP090958">
    <property type="protein sequence ID" value="WGW13802.1"/>
    <property type="molecule type" value="Genomic_DNA"/>
</dbReference>
<keyword evidence="6 8" id="KW-0057">Aromatic amino acid biosynthesis</keyword>
<keyword evidence="10" id="KW-1185">Reference proteome</keyword>
<evidence type="ECO:0000256" key="3">
    <source>
        <dbReference type="ARBA" id="ARBA00011037"/>
    </source>
</evidence>
<dbReference type="PANTHER" id="PTHR21272">
    <property type="entry name" value="CATABOLIC 3-DEHYDROQUINASE"/>
    <property type="match status" value="1"/>
</dbReference>
<evidence type="ECO:0000256" key="2">
    <source>
        <dbReference type="ARBA" id="ARBA00004902"/>
    </source>
</evidence>
<dbReference type="InterPro" id="IPR001874">
    <property type="entry name" value="DHquinase_II"/>
</dbReference>
<evidence type="ECO:0000256" key="8">
    <source>
        <dbReference type="HAMAP-Rule" id="MF_00169"/>
    </source>
</evidence>
<evidence type="ECO:0000256" key="6">
    <source>
        <dbReference type="ARBA" id="ARBA00023141"/>
    </source>
</evidence>
<comment type="subunit">
    <text evidence="4 8">Homododecamer.</text>
</comment>
<dbReference type="RefSeq" id="WP_349640625.1">
    <property type="nucleotide sequence ID" value="NZ_CP090958.1"/>
</dbReference>
<evidence type="ECO:0000256" key="4">
    <source>
        <dbReference type="ARBA" id="ARBA00011193"/>
    </source>
</evidence>
<dbReference type="PROSITE" id="PS01029">
    <property type="entry name" value="DEHYDROQUINASE_II"/>
    <property type="match status" value="1"/>
</dbReference>
<accession>A0ABY8QXQ9</accession>
<feature type="site" description="Transition state stabilizer" evidence="8">
    <location>
        <position position="17"/>
    </location>
</feature>
<feature type="binding site" evidence="8">
    <location>
        <position position="73"/>
    </location>
    <ligand>
        <name>substrate</name>
    </ligand>
</feature>
<feature type="binding site" evidence="8">
    <location>
        <begin position="103"/>
        <end position="104"/>
    </location>
    <ligand>
        <name>substrate</name>
    </ligand>
</feature>
<dbReference type="Proteomes" id="UP001209083">
    <property type="component" value="Chromosome"/>
</dbReference>